<evidence type="ECO:0000313" key="3">
    <source>
        <dbReference type="Proteomes" id="UP001354971"/>
    </source>
</evidence>
<keyword evidence="2" id="KW-0482">Metalloprotease</keyword>
<dbReference type="PANTHER" id="PTHR30399">
    <property type="entry name" value="UNCHARACTERIZED PROTEIN YGJP"/>
    <property type="match status" value="1"/>
</dbReference>
<accession>A0ABU7LR08</accession>
<dbReference type="EC" id="3.4.-.-" evidence="2"/>
<keyword evidence="2" id="KW-0645">Protease</keyword>
<feature type="domain" description="YgjP-like metallopeptidase" evidence="1">
    <location>
        <begin position="35"/>
        <end position="246"/>
    </location>
</feature>
<dbReference type="RefSeq" id="WP_330199018.1">
    <property type="nucleotide sequence ID" value="NZ_JAZDRP010000004.1"/>
</dbReference>
<reference evidence="2 3" key="1">
    <citation type="submission" date="2024-01" db="EMBL/GenBank/DDBJ databases">
        <title>Hyphobacterium bacterium isolated from marine sediment.</title>
        <authorList>
            <person name="Zhao S."/>
        </authorList>
    </citation>
    <scope>NUCLEOTIDE SEQUENCE [LARGE SCALE GENOMIC DNA]</scope>
    <source>
        <strain evidence="3">HN65</strain>
    </source>
</reference>
<keyword evidence="2" id="KW-0378">Hydrolase</keyword>
<dbReference type="PANTHER" id="PTHR30399:SF1">
    <property type="entry name" value="UTP PYROPHOSPHATASE"/>
    <property type="match status" value="1"/>
</dbReference>
<dbReference type="CDD" id="cd07344">
    <property type="entry name" value="M48_yhfN_like"/>
    <property type="match status" value="1"/>
</dbReference>
<dbReference type="GO" id="GO:0008237">
    <property type="term" value="F:metallopeptidase activity"/>
    <property type="evidence" value="ECO:0007669"/>
    <property type="project" value="UniProtKB-KW"/>
</dbReference>
<sequence>MIFGRTDKASPVDAGVIVLHGREISYRIVRSARRKTIALQIDERGLQVRVPAKTGQKRIESVLRDRADWIARVLDKWADRSKPKVRQFETGELFPYLGQSLRLDVIAHPTRARSRVDLEPERIRIEIDRHLDGEMKIGTIRKALERWYRRQAETVFPDRVLHYAGQLNRPVSKVVIRDQKRRWGSCDSKGVIRLNWRLIGADPALIDYVCAHEAAHLVVQDHSPRYWAVVEQLMPDWKARRKRLNETAPDFVPF</sequence>
<organism evidence="2 3">
    <name type="scientific">Hyphobacterium lacteum</name>
    <dbReference type="NCBI Taxonomy" id="3116575"/>
    <lineage>
        <taxon>Bacteria</taxon>
        <taxon>Pseudomonadati</taxon>
        <taxon>Pseudomonadota</taxon>
        <taxon>Alphaproteobacteria</taxon>
        <taxon>Maricaulales</taxon>
        <taxon>Maricaulaceae</taxon>
        <taxon>Hyphobacterium</taxon>
    </lineage>
</organism>
<proteinExistence type="predicted"/>
<dbReference type="InterPro" id="IPR002725">
    <property type="entry name" value="YgjP-like_metallopeptidase"/>
</dbReference>
<dbReference type="Gene3D" id="3.30.2010.10">
    <property type="entry name" value="Metalloproteases ('zincins'), catalytic domain"/>
    <property type="match status" value="1"/>
</dbReference>
<dbReference type="InterPro" id="IPR053136">
    <property type="entry name" value="UTP_pyrophosphatase-like"/>
</dbReference>
<dbReference type="EMBL" id="JAZDRP010000004">
    <property type="protein sequence ID" value="MEE2526355.1"/>
    <property type="molecule type" value="Genomic_DNA"/>
</dbReference>
<evidence type="ECO:0000259" key="1">
    <source>
        <dbReference type="Pfam" id="PF01863"/>
    </source>
</evidence>
<gene>
    <name evidence="2" type="ORF">V0U79_08250</name>
</gene>
<comment type="caution">
    <text evidence="2">The sequence shown here is derived from an EMBL/GenBank/DDBJ whole genome shotgun (WGS) entry which is preliminary data.</text>
</comment>
<dbReference type="Pfam" id="PF01863">
    <property type="entry name" value="YgjP-like"/>
    <property type="match status" value="1"/>
</dbReference>
<dbReference type="Proteomes" id="UP001354971">
    <property type="component" value="Unassembled WGS sequence"/>
</dbReference>
<evidence type="ECO:0000313" key="2">
    <source>
        <dbReference type="EMBL" id="MEE2526355.1"/>
    </source>
</evidence>
<protein>
    <submittedName>
        <fullName evidence="2">SprT family zinc-dependent metalloprotease</fullName>
        <ecNumber evidence="2">3.4.-.-</ecNumber>
    </submittedName>
</protein>
<keyword evidence="3" id="KW-1185">Reference proteome</keyword>
<name>A0ABU7LR08_9PROT</name>